<organism evidence="1 2">
    <name type="scientific">Kazachstania africana (strain ATCC 22294 / BCRC 22015 / CBS 2517 / CECT 1963 / NBRC 1671 / NRRL Y-8276)</name>
    <name type="common">Yeast</name>
    <name type="synonym">Kluyveromyces africanus</name>
    <dbReference type="NCBI Taxonomy" id="1071382"/>
    <lineage>
        <taxon>Eukaryota</taxon>
        <taxon>Fungi</taxon>
        <taxon>Dikarya</taxon>
        <taxon>Ascomycota</taxon>
        <taxon>Saccharomycotina</taxon>
        <taxon>Saccharomycetes</taxon>
        <taxon>Saccharomycetales</taxon>
        <taxon>Saccharomycetaceae</taxon>
        <taxon>Kazachstania</taxon>
    </lineage>
</organism>
<gene>
    <name evidence="1" type="primary">KAFR0C05460</name>
    <name evidence="1" type="ORF">KAFR_0C05460</name>
</gene>
<dbReference type="eggNOG" id="ENOG502RZDT">
    <property type="taxonomic scope" value="Eukaryota"/>
</dbReference>
<dbReference type="AlphaFoldDB" id="H2AT37"/>
<dbReference type="OrthoDB" id="4085867at2759"/>
<dbReference type="FunCoup" id="H2AT37">
    <property type="interactions" value="34"/>
</dbReference>
<protein>
    <recommendedName>
        <fullName evidence="3">DNA repair protein RAD33</fullName>
    </recommendedName>
</protein>
<dbReference type="STRING" id="1071382.H2AT37"/>
<evidence type="ECO:0000313" key="1">
    <source>
        <dbReference type="EMBL" id="CCF57537.1"/>
    </source>
</evidence>
<dbReference type="KEGG" id="kaf:KAFR_0C05460"/>
<reference evidence="1 2" key="1">
    <citation type="journal article" date="2011" name="Proc. Natl. Acad. Sci. U.S.A.">
        <title>Evolutionary erosion of yeast sex chromosomes by mating-type switching accidents.</title>
        <authorList>
            <person name="Gordon J.L."/>
            <person name="Armisen D."/>
            <person name="Proux-Wera E."/>
            <person name="Oheigeartaigh S.S."/>
            <person name="Byrne K.P."/>
            <person name="Wolfe K.H."/>
        </authorList>
    </citation>
    <scope>NUCLEOTIDE SEQUENCE [LARGE SCALE GENOMIC DNA]</scope>
    <source>
        <strain evidence="2">ATCC 22294 / BCRC 22015 / CBS 2517 / CECT 1963 / NBRC 1671 / NRRL Y-8276</strain>
    </source>
</reference>
<sequence>MSGRNTLSYDQVESFLNCEIPQDLEDEILATLANYNIEKDMTTDDLENYFEDLKLPKELYKLANKQNLIVSNTRVVDFEKILKFTYHLLIFMDNESTIDELWSVLIKYSGRDAQFPNVLLKNHILSTKDLQKISNSIGMDNSSGIIEMMNIATNGLKVYLNYLDFAYILGKLGYLRYQKS</sequence>
<dbReference type="GO" id="GO:0006289">
    <property type="term" value="P:nucleotide-excision repair"/>
    <property type="evidence" value="ECO:0007669"/>
    <property type="project" value="EnsemblFungi"/>
</dbReference>
<dbReference type="RefSeq" id="XP_003956672.1">
    <property type="nucleotide sequence ID" value="XM_003956623.1"/>
</dbReference>
<dbReference type="InParanoid" id="H2AT37"/>
<dbReference type="InterPro" id="IPR014841">
    <property type="entry name" value="Rad33"/>
</dbReference>
<proteinExistence type="predicted"/>
<evidence type="ECO:0000313" key="2">
    <source>
        <dbReference type="Proteomes" id="UP000005220"/>
    </source>
</evidence>
<dbReference type="Pfam" id="PF08730">
    <property type="entry name" value="Rad33"/>
    <property type="match status" value="1"/>
</dbReference>
<accession>H2AT37</accession>
<keyword evidence="2" id="KW-1185">Reference proteome</keyword>
<evidence type="ECO:0008006" key="3">
    <source>
        <dbReference type="Google" id="ProtNLM"/>
    </source>
</evidence>
<dbReference type="HOGENOM" id="CLU_117800_1_0_1"/>
<dbReference type="EMBL" id="HE650823">
    <property type="protein sequence ID" value="CCF57537.1"/>
    <property type="molecule type" value="Genomic_DNA"/>
</dbReference>
<name>H2AT37_KAZAF</name>
<dbReference type="Proteomes" id="UP000005220">
    <property type="component" value="Chromosome 3"/>
</dbReference>
<dbReference type="GeneID" id="13885455"/>